<evidence type="ECO:0000259" key="2">
    <source>
        <dbReference type="PROSITE" id="PS51782"/>
    </source>
</evidence>
<dbReference type="PANTHER" id="PTHR33734">
    <property type="entry name" value="LYSM DOMAIN-CONTAINING GPI-ANCHORED PROTEIN 2"/>
    <property type="match status" value="1"/>
</dbReference>
<dbReference type="PROSITE" id="PS51782">
    <property type="entry name" value="LYSM"/>
    <property type="match status" value="3"/>
</dbReference>
<keyword evidence="4" id="KW-1185">Reference proteome</keyword>
<feature type="compositionally biased region" description="Polar residues" evidence="1">
    <location>
        <begin position="51"/>
        <end position="61"/>
    </location>
</feature>
<dbReference type="Proteomes" id="UP001225316">
    <property type="component" value="Unassembled WGS sequence"/>
</dbReference>
<feature type="compositionally biased region" description="Low complexity" evidence="1">
    <location>
        <begin position="283"/>
        <end position="306"/>
    </location>
</feature>
<feature type="compositionally biased region" description="Low complexity" evidence="1">
    <location>
        <begin position="401"/>
        <end position="410"/>
    </location>
</feature>
<feature type="compositionally biased region" description="Polar residues" evidence="1">
    <location>
        <begin position="310"/>
        <end position="321"/>
    </location>
</feature>
<feature type="domain" description="LysM" evidence="2">
    <location>
        <begin position="165"/>
        <end position="209"/>
    </location>
</feature>
<dbReference type="RefSeq" id="WP_308949923.1">
    <property type="nucleotide sequence ID" value="NZ_JARXHW010000017.1"/>
</dbReference>
<dbReference type="InterPro" id="IPR036779">
    <property type="entry name" value="LysM_dom_sf"/>
</dbReference>
<dbReference type="PANTHER" id="PTHR33734:SF22">
    <property type="entry name" value="MEMBRANE-BOUND LYTIC MUREIN TRANSGLYCOSYLASE D"/>
    <property type="match status" value="1"/>
</dbReference>
<gene>
    <name evidence="3" type="ORF">QEH52_09245</name>
</gene>
<feature type="region of interest" description="Disordered" evidence="1">
    <location>
        <begin position="51"/>
        <end position="74"/>
    </location>
</feature>
<reference evidence="3 4" key="1">
    <citation type="submission" date="2023-04" db="EMBL/GenBank/DDBJ databases">
        <title>A novel bacteria isolated from coastal sediment.</title>
        <authorList>
            <person name="Liu X.-J."/>
            <person name="Du Z.-J."/>
        </authorList>
    </citation>
    <scope>NUCLEOTIDE SEQUENCE [LARGE SCALE GENOMIC DNA]</scope>
    <source>
        <strain evidence="3 4">SDUM461003</strain>
    </source>
</reference>
<dbReference type="SMART" id="SM00257">
    <property type="entry name" value="LysM"/>
    <property type="match status" value="3"/>
</dbReference>
<dbReference type="SUPFAM" id="SSF54106">
    <property type="entry name" value="LysM domain"/>
    <property type="match status" value="3"/>
</dbReference>
<evidence type="ECO:0000313" key="3">
    <source>
        <dbReference type="EMBL" id="MDQ8207693.1"/>
    </source>
</evidence>
<dbReference type="Pfam" id="PF01476">
    <property type="entry name" value="LysM"/>
    <property type="match status" value="3"/>
</dbReference>
<evidence type="ECO:0000256" key="1">
    <source>
        <dbReference type="SAM" id="MobiDB-lite"/>
    </source>
</evidence>
<organism evidence="3 4">
    <name type="scientific">Thalassobacterium maritimum</name>
    <dbReference type="NCBI Taxonomy" id="3041265"/>
    <lineage>
        <taxon>Bacteria</taxon>
        <taxon>Pseudomonadati</taxon>
        <taxon>Verrucomicrobiota</taxon>
        <taxon>Opitutia</taxon>
        <taxon>Puniceicoccales</taxon>
        <taxon>Coraliomargaritaceae</taxon>
        <taxon>Thalassobacterium</taxon>
    </lineage>
</organism>
<dbReference type="EMBL" id="JARXHW010000017">
    <property type="protein sequence ID" value="MDQ8207693.1"/>
    <property type="molecule type" value="Genomic_DNA"/>
</dbReference>
<comment type="caution">
    <text evidence="3">The sequence shown here is derived from an EMBL/GenBank/DDBJ whole genome shotgun (WGS) entry which is preliminary data.</text>
</comment>
<dbReference type="CDD" id="cd00118">
    <property type="entry name" value="LysM"/>
    <property type="match status" value="3"/>
</dbReference>
<accession>A0ABU1AUD4</accession>
<feature type="domain" description="LysM" evidence="2">
    <location>
        <begin position="321"/>
        <end position="365"/>
    </location>
</feature>
<name>A0ABU1AUD4_9BACT</name>
<sequence length="463" mass="47446">MKVSKVFGCVLGLHFGVITVLLVQPGCRSQQPPTQTYTQTSTQTAASTRTLANTGTYTATRSGSSTSNMGNTGGERTMAYSSGRTIKSSVEGASRLSEGFIEAKRVDGSSGGLDAAFNAGFDDGRYAADNTGGEFGEFDDIAPIAPLSSGSAGGQTVQIAGDSFETYTVKKGDNLWTIAKRYKVSLNELYAANGLNKNSVLKIGQQIQIPVEGGTATVNTVSADTYQPSSFNQASTSYTVQRGDSLSKIASRHNTSVRAIKAANNMSSDLIRVGDTLILPVAGSGSAPSSSSPSSSSAASSRSSAPVTYVPTTNSVSSGARTHTVKAGEYPATIARKYGMTSGELLALNGITDPRKLQVGQVLQVSASGSASNVDSRTETVVAPPAAQSTGQTAAPKTIPASPVTSSSFRSSASAAGASNVSSGPVEITVIEADPLVEGGVSEIESDDVFDGAVEIPVIRLEE</sequence>
<evidence type="ECO:0000313" key="4">
    <source>
        <dbReference type="Proteomes" id="UP001225316"/>
    </source>
</evidence>
<feature type="region of interest" description="Disordered" evidence="1">
    <location>
        <begin position="368"/>
        <end position="410"/>
    </location>
</feature>
<dbReference type="InterPro" id="IPR018392">
    <property type="entry name" value="LysM"/>
</dbReference>
<proteinExistence type="predicted"/>
<feature type="domain" description="LysM" evidence="2">
    <location>
        <begin position="236"/>
        <end position="279"/>
    </location>
</feature>
<feature type="region of interest" description="Disordered" evidence="1">
    <location>
        <begin position="283"/>
        <end position="322"/>
    </location>
</feature>
<protein>
    <submittedName>
        <fullName evidence="3">LysM peptidoglycan-binding domain-containing protein</fullName>
    </submittedName>
</protein>
<dbReference type="Gene3D" id="3.10.350.10">
    <property type="entry name" value="LysM domain"/>
    <property type="match status" value="3"/>
</dbReference>